<dbReference type="InterPro" id="IPR036814">
    <property type="entry name" value="YqcC-like_sf"/>
</dbReference>
<dbReference type="SUPFAM" id="SSF158452">
    <property type="entry name" value="YqcC-like"/>
    <property type="match status" value="1"/>
</dbReference>
<evidence type="ECO:0000313" key="3">
    <source>
        <dbReference type="Proteomes" id="UP000535589"/>
    </source>
</evidence>
<evidence type="ECO:0000259" key="1">
    <source>
        <dbReference type="Pfam" id="PF04287"/>
    </source>
</evidence>
<accession>A0A7X8YGM4</accession>
<dbReference type="Pfam" id="PF04287">
    <property type="entry name" value="DUF446"/>
    <property type="match status" value="1"/>
</dbReference>
<proteinExistence type="predicted"/>
<organism evidence="2 3">
    <name type="scientific">Vibrio agarilyticus</name>
    <dbReference type="NCBI Taxonomy" id="2726741"/>
    <lineage>
        <taxon>Bacteria</taxon>
        <taxon>Pseudomonadati</taxon>
        <taxon>Pseudomonadota</taxon>
        <taxon>Gammaproteobacteria</taxon>
        <taxon>Vibrionales</taxon>
        <taxon>Vibrionaceae</taxon>
        <taxon>Vibrio</taxon>
    </lineage>
</organism>
<dbReference type="InterPro" id="IPR023376">
    <property type="entry name" value="YqcC-like_dom"/>
</dbReference>
<dbReference type="PANTHER" id="PTHR39586">
    <property type="entry name" value="CYTOPLASMIC PROTEIN-RELATED"/>
    <property type="match status" value="1"/>
</dbReference>
<keyword evidence="3" id="KW-1185">Reference proteome</keyword>
<dbReference type="GO" id="GO:0044010">
    <property type="term" value="P:single-species biofilm formation"/>
    <property type="evidence" value="ECO:0007669"/>
    <property type="project" value="TreeGrafter"/>
</dbReference>
<name>A0A7X8YGM4_9VIBR</name>
<dbReference type="Gene3D" id="1.20.1440.40">
    <property type="entry name" value="YqcC-like"/>
    <property type="match status" value="1"/>
</dbReference>
<dbReference type="PIRSF" id="PIRSF006257">
    <property type="entry name" value="UCP006257"/>
    <property type="match status" value="1"/>
</dbReference>
<comment type="caution">
    <text evidence="2">The sequence shown here is derived from an EMBL/GenBank/DDBJ whole genome shotgun (WGS) entry which is preliminary data.</text>
</comment>
<sequence>MGETVSVKTGSIKTVLDAIESQLRVLDLWQANAPSAEALASEAPFAIDTLAPEAWLQWVFLPKMHTLLAQAQPLPRGFALEPYFSHVWQHEARYQPLLQLLQQLDMMSQ</sequence>
<evidence type="ECO:0000313" key="2">
    <source>
        <dbReference type="EMBL" id="NLS13148.1"/>
    </source>
</evidence>
<feature type="domain" description="YqcC-like" evidence="1">
    <location>
        <begin position="12"/>
        <end position="106"/>
    </location>
</feature>
<dbReference type="PANTHER" id="PTHR39586:SF1">
    <property type="entry name" value="CYTOPLASMIC PROTEIN"/>
    <property type="match status" value="1"/>
</dbReference>
<dbReference type="EMBL" id="JABAIK010000008">
    <property type="protein sequence ID" value="NLS13148.1"/>
    <property type="molecule type" value="Genomic_DNA"/>
</dbReference>
<protein>
    <submittedName>
        <fullName evidence="2">YqcC family protein</fullName>
    </submittedName>
</protein>
<gene>
    <name evidence="2" type="ORF">HGP28_09625</name>
</gene>
<dbReference type="RefSeq" id="WP_168836244.1">
    <property type="nucleotide sequence ID" value="NZ_JABAIK010000008.1"/>
</dbReference>
<dbReference type="AlphaFoldDB" id="A0A7X8YGM4"/>
<dbReference type="InterPro" id="IPR007384">
    <property type="entry name" value="UCP006257"/>
</dbReference>
<reference evidence="2 3" key="1">
    <citation type="submission" date="2020-04" db="EMBL/GenBank/DDBJ databases">
        <title>Vibrio sp. SM6, a novel species isolated from seawater.</title>
        <authorList>
            <person name="Wang X."/>
        </authorList>
    </citation>
    <scope>NUCLEOTIDE SEQUENCE [LARGE SCALE GENOMIC DNA]</scope>
    <source>
        <strain evidence="2 3">SM6</strain>
    </source>
</reference>
<dbReference type="Proteomes" id="UP000535589">
    <property type="component" value="Unassembled WGS sequence"/>
</dbReference>